<dbReference type="InterPro" id="IPR013763">
    <property type="entry name" value="Cyclin-like_dom"/>
</dbReference>
<dbReference type="AlphaFoldDB" id="A0A1R2C9L2"/>
<keyword evidence="4" id="KW-1185">Reference proteome</keyword>
<dbReference type="InterPro" id="IPR036915">
    <property type="entry name" value="Cyclin-like_sf"/>
</dbReference>
<sequence>MDEMITNPLEIRMDLDKGQCEFPYQNIEKAINLLLCDETFDLSPDLLSNENFQESKQPELWSPQYENFIIEEQRKEHFYHPPIINTQQFPNVVTNHMRAILIDWIVKICADQNFKRETLHNSISHLDRIICKDPEITTANFQLYGLVILYLSAKTIEARVPEISIFIMYAEDLYNVAWFKKIELRILRLLEWKLYPPTRLNILTCILKEWDSFIIKNYQAYNFVNAIDLENQEVSKKLIIFMENNKISFKRYLKTMQVLDIASLDYRINRFSPSNFVAGLVYIMIFKFFEESNYRLFKDSSISENDPNDYIYDYQEHCGNMILSFLEKTLAITSMSMLEEPLSFIQPYIRMAQRLPKFDLNKINAPFNEILSIQTMNSTAFRSYSHAQSNN</sequence>
<comment type="similarity">
    <text evidence="1">Belongs to the cyclin family.</text>
</comment>
<dbReference type="SUPFAM" id="SSF47954">
    <property type="entry name" value="Cyclin-like"/>
    <property type="match status" value="2"/>
</dbReference>
<dbReference type="Proteomes" id="UP000187209">
    <property type="component" value="Unassembled WGS sequence"/>
</dbReference>
<evidence type="ECO:0000259" key="2">
    <source>
        <dbReference type="SMART" id="SM00385"/>
    </source>
</evidence>
<dbReference type="SMART" id="SM00385">
    <property type="entry name" value="CYCLIN"/>
    <property type="match status" value="1"/>
</dbReference>
<dbReference type="InterPro" id="IPR006671">
    <property type="entry name" value="Cyclin_N"/>
</dbReference>
<reference evidence="3 4" key="1">
    <citation type="submission" date="2016-11" db="EMBL/GenBank/DDBJ databases">
        <title>The macronuclear genome of Stentor coeruleus: a giant cell with tiny introns.</title>
        <authorList>
            <person name="Slabodnick M."/>
            <person name="Ruby J.G."/>
            <person name="Reiff S.B."/>
            <person name="Swart E.C."/>
            <person name="Gosai S."/>
            <person name="Prabakaran S."/>
            <person name="Witkowska E."/>
            <person name="Larue G.E."/>
            <person name="Fisher S."/>
            <person name="Freeman R.M."/>
            <person name="Gunawardena J."/>
            <person name="Chu W."/>
            <person name="Stover N.A."/>
            <person name="Gregory B.D."/>
            <person name="Nowacki M."/>
            <person name="Derisi J."/>
            <person name="Roy S.W."/>
            <person name="Marshall W.F."/>
            <person name="Sood P."/>
        </authorList>
    </citation>
    <scope>NUCLEOTIDE SEQUENCE [LARGE SCALE GENOMIC DNA]</scope>
    <source>
        <strain evidence="3">WM001</strain>
    </source>
</reference>
<dbReference type="Pfam" id="PF00134">
    <property type="entry name" value="Cyclin_N"/>
    <property type="match status" value="1"/>
</dbReference>
<dbReference type="PANTHER" id="PTHR10177">
    <property type="entry name" value="CYCLINS"/>
    <property type="match status" value="1"/>
</dbReference>
<protein>
    <recommendedName>
        <fullName evidence="2">Cyclin-like domain-containing protein</fullName>
    </recommendedName>
</protein>
<proteinExistence type="inferred from homology"/>
<keyword evidence="1" id="KW-0195">Cyclin</keyword>
<evidence type="ECO:0000313" key="3">
    <source>
        <dbReference type="EMBL" id="OMJ85702.1"/>
    </source>
</evidence>
<evidence type="ECO:0000313" key="4">
    <source>
        <dbReference type="Proteomes" id="UP000187209"/>
    </source>
</evidence>
<accession>A0A1R2C9L2</accession>
<name>A0A1R2C9L2_9CILI</name>
<evidence type="ECO:0000256" key="1">
    <source>
        <dbReference type="RuleBase" id="RU000383"/>
    </source>
</evidence>
<dbReference type="InterPro" id="IPR039361">
    <property type="entry name" value="Cyclin"/>
</dbReference>
<comment type="caution">
    <text evidence="3">The sequence shown here is derived from an EMBL/GenBank/DDBJ whole genome shotgun (WGS) entry which is preliminary data.</text>
</comment>
<feature type="domain" description="Cyclin-like" evidence="2">
    <location>
        <begin position="103"/>
        <end position="188"/>
    </location>
</feature>
<gene>
    <name evidence="3" type="ORF">SteCoe_12892</name>
</gene>
<dbReference type="Gene3D" id="1.10.472.10">
    <property type="entry name" value="Cyclin-like"/>
    <property type="match status" value="2"/>
</dbReference>
<dbReference type="EMBL" id="MPUH01000228">
    <property type="protein sequence ID" value="OMJ85702.1"/>
    <property type="molecule type" value="Genomic_DNA"/>
</dbReference>
<organism evidence="3 4">
    <name type="scientific">Stentor coeruleus</name>
    <dbReference type="NCBI Taxonomy" id="5963"/>
    <lineage>
        <taxon>Eukaryota</taxon>
        <taxon>Sar</taxon>
        <taxon>Alveolata</taxon>
        <taxon>Ciliophora</taxon>
        <taxon>Postciliodesmatophora</taxon>
        <taxon>Heterotrichea</taxon>
        <taxon>Heterotrichida</taxon>
        <taxon>Stentoridae</taxon>
        <taxon>Stentor</taxon>
    </lineage>
</organism>